<evidence type="ECO:0000313" key="2">
    <source>
        <dbReference type="Proteomes" id="UP000002482"/>
    </source>
</evidence>
<proteinExistence type="predicted"/>
<dbReference type="KEGG" id="aaa:Acav_2688"/>
<dbReference type="Proteomes" id="UP000002482">
    <property type="component" value="Chromosome"/>
</dbReference>
<keyword evidence="2" id="KW-1185">Reference proteome</keyword>
<gene>
    <name evidence="1" type="ordered locus">Acav_2688</name>
</gene>
<name>F0Q2E9_PARA1</name>
<dbReference type="HOGENOM" id="CLU_2152785_0_0_4"/>
<organism evidence="1 2">
    <name type="scientific">Paracidovorax avenae (strain ATCC 19860 / DSM 7227 / CCUG 15838 / JCM 20985 / LMG 2117 / NCPPB 1011)</name>
    <name type="common">Acidovorax avenae</name>
    <dbReference type="NCBI Taxonomy" id="643561"/>
    <lineage>
        <taxon>Bacteria</taxon>
        <taxon>Pseudomonadati</taxon>
        <taxon>Pseudomonadota</taxon>
        <taxon>Betaproteobacteria</taxon>
        <taxon>Burkholderiales</taxon>
        <taxon>Comamonadaceae</taxon>
        <taxon>Paracidovorax</taxon>
    </lineage>
</organism>
<dbReference type="EMBL" id="CP002521">
    <property type="protein sequence ID" value="ADX46597.1"/>
    <property type="molecule type" value="Genomic_DNA"/>
</dbReference>
<evidence type="ECO:0000313" key="1">
    <source>
        <dbReference type="EMBL" id="ADX46597.1"/>
    </source>
</evidence>
<sequence>MIGNELPESERALSTRAAFTAPDGKSFDGYVVGIERVFSFGLFGGGRTFHVNMNLADLSRKQLKAFLETQPGMAGVSVEALFPLEFRTKINKDPFVDFGGRFECLGKAKLP</sequence>
<accession>F0Q2E9</accession>
<protein>
    <submittedName>
        <fullName evidence="1">Uncharacterized protein</fullName>
    </submittedName>
</protein>
<dbReference type="AlphaFoldDB" id="F0Q2E9"/>
<reference evidence="1" key="1">
    <citation type="submission" date="2011-02" db="EMBL/GenBank/DDBJ databases">
        <title>Complete sequence of Acidovorax avenae subsp. avenae ATCC 19860.</title>
        <authorList>
            <consortium name="US DOE Joint Genome Institute"/>
            <person name="Lucas S."/>
            <person name="Copeland A."/>
            <person name="Lapidus A."/>
            <person name="Cheng J.-F."/>
            <person name="Goodwin L."/>
            <person name="Pitluck S."/>
            <person name="Chertkov O."/>
            <person name="Held B."/>
            <person name="Detter J.C."/>
            <person name="Han C."/>
            <person name="Tapia R."/>
            <person name="Land M."/>
            <person name="Hauser L."/>
            <person name="Kyrpides N."/>
            <person name="Ivanova N."/>
            <person name="Ovchinnikova G."/>
            <person name="Pagani I."/>
            <person name="Gordon S."/>
            <person name="Woyke T."/>
        </authorList>
    </citation>
    <scope>NUCLEOTIDE SEQUENCE</scope>
    <source>
        <strain evidence="1">ATCC 19860</strain>
    </source>
</reference>